<evidence type="ECO:0000256" key="3">
    <source>
        <dbReference type="ARBA" id="ARBA00023163"/>
    </source>
</evidence>
<dbReference type="PANTHER" id="PTHR12565:SF461">
    <property type="entry name" value="TRANSCRIPTION FACTOR BHLH75-LIKE"/>
    <property type="match status" value="1"/>
</dbReference>
<name>A0A067F6A3_CITSI</name>
<dbReference type="PROSITE" id="PS50888">
    <property type="entry name" value="BHLH"/>
    <property type="match status" value="1"/>
</dbReference>
<dbReference type="Pfam" id="PF00010">
    <property type="entry name" value="HLH"/>
    <property type="match status" value="1"/>
</dbReference>
<dbReference type="PANTHER" id="PTHR12565">
    <property type="entry name" value="STEROL REGULATORY ELEMENT-BINDING PROTEIN"/>
    <property type="match status" value="1"/>
</dbReference>
<feature type="compositionally biased region" description="Polar residues" evidence="5">
    <location>
        <begin position="104"/>
        <end position="125"/>
    </location>
</feature>
<keyword evidence="3" id="KW-0804">Transcription</keyword>
<evidence type="ECO:0000256" key="4">
    <source>
        <dbReference type="ARBA" id="ARBA00023242"/>
    </source>
</evidence>
<accession>A0A067F6A3</accession>
<dbReference type="GO" id="GO:0046983">
    <property type="term" value="F:protein dimerization activity"/>
    <property type="evidence" value="ECO:0007669"/>
    <property type="project" value="InterPro"/>
</dbReference>
<dbReference type="SMR" id="A0A067F6A3"/>
<feature type="region of interest" description="Disordered" evidence="5">
    <location>
        <begin position="104"/>
        <end position="149"/>
    </location>
</feature>
<dbReference type="InterPro" id="IPR011598">
    <property type="entry name" value="bHLH_dom"/>
</dbReference>
<dbReference type="SUPFAM" id="SSF47459">
    <property type="entry name" value="HLH, helix-loop-helix DNA-binding domain"/>
    <property type="match status" value="1"/>
</dbReference>
<keyword evidence="2" id="KW-0805">Transcription regulation</keyword>
<evidence type="ECO:0000256" key="5">
    <source>
        <dbReference type="SAM" id="MobiDB-lite"/>
    </source>
</evidence>
<dbReference type="EMBL" id="KK784943">
    <property type="protein sequence ID" value="KDO59022.1"/>
    <property type="molecule type" value="Genomic_DNA"/>
</dbReference>
<dbReference type="InterPro" id="IPR036638">
    <property type="entry name" value="HLH_DNA-bd_sf"/>
</dbReference>
<proteinExistence type="predicted"/>
<evidence type="ECO:0000259" key="6">
    <source>
        <dbReference type="PROSITE" id="PS50888"/>
    </source>
</evidence>
<evidence type="ECO:0000313" key="8">
    <source>
        <dbReference type="Proteomes" id="UP000027120"/>
    </source>
</evidence>
<dbReference type="GO" id="GO:0003700">
    <property type="term" value="F:DNA-binding transcription factor activity"/>
    <property type="evidence" value="ECO:0000318"/>
    <property type="project" value="GO_Central"/>
</dbReference>
<reference evidence="7 8" key="1">
    <citation type="submission" date="2014-04" db="EMBL/GenBank/DDBJ databases">
        <authorList>
            <consortium name="International Citrus Genome Consortium"/>
            <person name="Gmitter F."/>
            <person name="Chen C."/>
            <person name="Farmerie W."/>
            <person name="Harkins T."/>
            <person name="Desany B."/>
            <person name="Mohiuddin M."/>
            <person name="Kodira C."/>
            <person name="Borodovsky M."/>
            <person name="Lomsadze A."/>
            <person name="Burns P."/>
            <person name="Jenkins J."/>
            <person name="Prochnik S."/>
            <person name="Shu S."/>
            <person name="Chapman J."/>
            <person name="Pitluck S."/>
            <person name="Schmutz J."/>
            <person name="Rokhsar D."/>
        </authorList>
    </citation>
    <scope>NUCLEOTIDE SEQUENCE</scope>
</reference>
<feature type="compositionally biased region" description="Basic residues" evidence="5">
    <location>
        <begin position="128"/>
        <end position="138"/>
    </location>
</feature>
<keyword evidence="4" id="KW-0539">Nucleus</keyword>
<sequence length="363" mass="41522">MADFRENTQSLRASQAFTELGVNMEMVKHFAELKPSMLEYFNTPNFSLATPLAHQQPEFLAGCSYNNSFSNFQTDSRIVVPRVRTVRGNEDVLYESSRREVTEQSTSISKTMCSSASTSETQGDTYKNKKIRSRRGKKVSSNEKEEGNPERIIHVRAKRGQATDSHSIAERVRREKINKKMRCLQDLVPGCHKDMGMAGMLEEIINYVHSLQNQVEFLSMELAAACSSNDLNIETESSRKTQVCVYGLALHVRMCAYALAHNYVHNCTHLWVNKCKVSDVEYILCVREPIHMRHWRWRYGQKKHMESTPASTQHGPFDSTFGSYSLFETQAHVHASYASSGKSNLCSVMLQMFQRYVYCFMKG</sequence>
<keyword evidence="8" id="KW-1185">Reference proteome</keyword>
<dbReference type="Gene3D" id="4.10.280.10">
    <property type="entry name" value="Helix-loop-helix DNA-binding domain"/>
    <property type="match status" value="1"/>
</dbReference>
<comment type="subcellular location">
    <subcellularLocation>
        <location evidence="1">Nucleus</location>
    </subcellularLocation>
</comment>
<dbReference type="AlphaFoldDB" id="A0A067F6A3"/>
<evidence type="ECO:0000313" key="7">
    <source>
        <dbReference type="EMBL" id="KDO59022.1"/>
    </source>
</evidence>
<evidence type="ECO:0000256" key="2">
    <source>
        <dbReference type="ARBA" id="ARBA00023015"/>
    </source>
</evidence>
<dbReference type="SMART" id="SM00353">
    <property type="entry name" value="HLH"/>
    <property type="match status" value="1"/>
</dbReference>
<evidence type="ECO:0000256" key="1">
    <source>
        <dbReference type="ARBA" id="ARBA00004123"/>
    </source>
</evidence>
<feature type="compositionally biased region" description="Basic and acidic residues" evidence="5">
    <location>
        <begin position="140"/>
        <end position="149"/>
    </location>
</feature>
<dbReference type="Proteomes" id="UP000027120">
    <property type="component" value="Unassembled WGS sequence"/>
</dbReference>
<gene>
    <name evidence="7" type="ORF">CISIN_1g017964mg</name>
</gene>
<feature type="domain" description="BHLH" evidence="6">
    <location>
        <begin position="161"/>
        <end position="211"/>
    </location>
</feature>
<dbReference type="GO" id="GO:0005634">
    <property type="term" value="C:nucleus"/>
    <property type="evidence" value="ECO:0000318"/>
    <property type="project" value="GO_Central"/>
</dbReference>
<protein>
    <recommendedName>
        <fullName evidence="6">BHLH domain-containing protein</fullName>
    </recommendedName>
</protein>
<dbReference type="InterPro" id="IPR024097">
    <property type="entry name" value="bHLH_ZIP_TF"/>
</dbReference>
<dbReference type="STRING" id="2711.A0A067F6A3"/>
<organism evidence="7 8">
    <name type="scientific">Citrus sinensis</name>
    <name type="common">Sweet orange</name>
    <name type="synonym">Citrus aurantium var. sinensis</name>
    <dbReference type="NCBI Taxonomy" id="2711"/>
    <lineage>
        <taxon>Eukaryota</taxon>
        <taxon>Viridiplantae</taxon>
        <taxon>Streptophyta</taxon>
        <taxon>Embryophyta</taxon>
        <taxon>Tracheophyta</taxon>
        <taxon>Spermatophyta</taxon>
        <taxon>Magnoliopsida</taxon>
        <taxon>eudicotyledons</taxon>
        <taxon>Gunneridae</taxon>
        <taxon>Pentapetalae</taxon>
        <taxon>rosids</taxon>
        <taxon>malvids</taxon>
        <taxon>Sapindales</taxon>
        <taxon>Rutaceae</taxon>
        <taxon>Aurantioideae</taxon>
        <taxon>Citrus</taxon>
    </lineage>
</organism>